<dbReference type="PROSITE" id="PS51387">
    <property type="entry name" value="FAD_PCMH"/>
    <property type="match status" value="1"/>
</dbReference>
<evidence type="ECO:0000313" key="4">
    <source>
        <dbReference type="Proteomes" id="UP000198386"/>
    </source>
</evidence>
<dbReference type="GO" id="GO:0003885">
    <property type="term" value="F:D-arabinono-1,4-lactone oxidase activity"/>
    <property type="evidence" value="ECO:0007669"/>
    <property type="project" value="InterPro"/>
</dbReference>
<dbReference type="AlphaFoldDB" id="A0A239IZW0"/>
<dbReference type="PIRSF" id="PIRSF000136">
    <property type="entry name" value="LGO_GLO"/>
    <property type="match status" value="1"/>
</dbReference>
<dbReference type="GO" id="GO:0071949">
    <property type="term" value="F:FAD binding"/>
    <property type="evidence" value="ECO:0007669"/>
    <property type="project" value="InterPro"/>
</dbReference>
<dbReference type="Pfam" id="PF01565">
    <property type="entry name" value="FAD_binding_4"/>
    <property type="match status" value="1"/>
</dbReference>
<proteinExistence type="predicted"/>
<dbReference type="InterPro" id="IPR010031">
    <property type="entry name" value="FAD_lactone_oxidase-like"/>
</dbReference>
<dbReference type="InterPro" id="IPR006094">
    <property type="entry name" value="Oxid_FAD_bind_N"/>
</dbReference>
<dbReference type="PANTHER" id="PTHR43762">
    <property type="entry name" value="L-GULONOLACTONE OXIDASE"/>
    <property type="match status" value="1"/>
</dbReference>
<dbReference type="RefSeq" id="WP_245817670.1">
    <property type="nucleotide sequence ID" value="NZ_FZOH01000013.1"/>
</dbReference>
<dbReference type="InterPro" id="IPR016167">
    <property type="entry name" value="FAD-bd_PCMH_sub1"/>
</dbReference>
<dbReference type="Gene3D" id="3.30.70.2520">
    <property type="match status" value="1"/>
</dbReference>
<keyword evidence="1" id="KW-0560">Oxidoreductase</keyword>
<protein>
    <submittedName>
        <fullName evidence="3">L-gulonolactone oxidase</fullName>
    </submittedName>
</protein>
<keyword evidence="4" id="KW-1185">Reference proteome</keyword>
<dbReference type="Gene3D" id="3.30.465.10">
    <property type="match status" value="1"/>
</dbReference>
<dbReference type="NCBIfam" id="TIGR01679">
    <property type="entry name" value="bact_FAD_ox"/>
    <property type="match status" value="1"/>
</dbReference>
<gene>
    <name evidence="3" type="ORF">SAMN04488107_4573</name>
</gene>
<evidence type="ECO:0000259" key="2">
    <source>
        <dbReference type="PROSITE" id="PS51387"/>
    </source>
</evidence>
<sequence length="449" mass="47201">MAGTLRTGTLRTDTWRNWAGDQRAGGLTVLAPAGTEEVAAQVRAAAAAGRRVTALGSGHSFSGIGRPEDVALTLRRHAALLDVDDAGLVTVQAGMPLHRLNGELAARGWALTNLGDIDRQTVAGAVSTGTHGTGARFGGLATQLRALELVTADGGVLRCSPDEHPEVFSAARVGLGALGVLTTVALQAVPAFALRAEEGPARLPDLLASFEEVVTSTDHVEFYWFPHTDRCLLKRNTRVPLSEVAPPSRARALWEDEVLANAGFAAVVAAGRRVPVLVPPLAELSARAWGTRTHTDLSHRVFVSRRRVRFREMEYAVPRGAAPAVLAELRRAVDAGPWRVPFPVEVRVAAADDVPLSTACGRDTAYVAVHVPARSDPGGFFAAFEAITGAAGGRPHWGKQHGLDAAALAARYPRFAEFTALRARLDPGGVLGNAHLDRVLGPVGAGVAG</sequence>
<dbReference type="EMBL" id="FZOH01000013">
    <property type="protein sequence ID" value="SNS99336.1"/>
    <property type="molecule type" value="Genomic_DNA"/>
</dbReference>
<dbReference type="Proteomes" id="UP000198386">
    <property type="component" value="Unassembled WGS sequence"/>
</dbReference>
<dbReference type="InterPro" id="IPR016171">
    <property type="entry name" value="Vanillyl_alc_oxidase_C-sub2"/>
</dbReference>
<dbReference type="InterPro" id="IPR016169">
    <property type="entry name" value="FAD-bd_PCMH_sub2"/>
</dbReference>
<dbReference type="InterPro" id="IPR007173">
    <property type="entry name" value="ALO_C"/>
</dbReference>
<organism evidence="3 4">
    <name type="scientific">Geodermatophilus saharensis</name>
    <dbReference type="NCBI Taxonomy" id="1137994"/>
    <lineage>
        <taxon>Bacteria</taxon>
        <taxon>Bacillati</taxon>
        <taxon>Actinomycetota</taxon>
        <taxon>Actinomycetes</taxon>
        <taxon>Geodermatophilales</taxon>
        <taxon>Geodermatophilaceae</taxon>
        <taxon>Geodermatophilus</taxon>
    </lineage>
</organism>
<feature type="domain" description="FAD-binding PCMH-type" evidence="2">
    <location>
        <begin position="22"/>
        <end position="191"/>
    </location>
</feature>
<dbReference type="PANTHER" id="PTHR43762:SF1">
    <property type="entry name" value="D-ARABINONO-1,4-LACTONE OXIDASE"/>
    <property type="match status" value="1"/>
</dbReference>
<dbReference type="InterPro" id="IPR016166">
    <property type="entry name" value="FAD-bd_PCMH"/>
</dbReference>
<accession>A0A239IZW0</accession>
<dbReference type="Gene3D" id="1.10.45.10">
    <property type="entry name" value="Vanillyl-alcohol Oxidase, Chain A, domain 4"/>
    <property type="match status" value="1"/>
</dbReference>
<reference evidence="4" key="1">
    <citation type="submission" date="2017-06" db="EMBL/GenBank/DDBJ databases">
        <authorList>
            <person name="Varghese N."/>
            <person name="Submissions S."/>
        </authorList>
    </citation>
    <scope>NUCLEOTIDE SEQUENCE [LARGE SCALE GENOMIC DNA]</scope>
    <source>
        <strain evidence="4">DSM 45423</strain>
    </source>
</reference>
<evidence type="ECO:0000256" key="1">
    <source>
        <dbReference type="ARBA" id="ARBA00023002"/>
    </source>
</evidence>
<dbReference type="SUPFAM" id="SSF56176">
    <property type="entry name" value="FAD-binding/transporter-associated domain-like"/>
    <property type="match status" value="1"/>
</dbReference>
<name>A0A239IZW0_9ACTN</name>
<evidence type="ECO:0000313" key="3">
    <source>
        <dbReference type="EMBL" id="SNS99336.1"/>
    </source>
</evidence>
<dbReference type="GO" id="GO:0016020">
    <property type="term" value="C:membrane"/>
    <property type="evidence" value="ECO:0007669"/>
    <property type="project" value="InterPro"/>
</dbReference>
<dbReference type="Pfam" id="PF04030">
    <property type="entry name" value="ALO"/>
    <property type="match status" value="1"/>
</dbReference>
<dbReference type="Gene3D" id="3.30.43.10">
    <property type="entry name" value="Uridine Diphospho-n-acetylenolpyruvylglucosamine Reductase, domain 2"/>
    <property type="match status" value="1"/>
</dbReference>
<dbReference type="InterPro" id="IPR036318">
    <property type="entry name" value="FAD-bd_PCMH-like_sf"/>
</dbReference>
<dbReference type="GO" id="GO:0080049">
    <property type="term" value="F:L-gulono-1,4-lactone dehydrogenase activity"/>
    <property type="evidence" value="ECO:0007669"/>
    <property type="project" value="TreeGrafter"/>
</dbReference>